<keyword evidence="2" id="KW-1003">Cell membrane</keyword>
<evidence type="ECO:0000256" key="5">
    <source>
        <dbReference type="ARBA" id="ARBA00022989"/>
    </source>
</evidence>
<evidence type="ECO:0000256" key="7">
    <source>
        <dbReference type="ARBA" id="ARBA00034125"/>
    </source>
</evidence>
<reference evidence="10" key="1">
    <citation type="journal article" date="2021" name="PeerJ">
        <title>Extensive microbial diversity within the chicken gut microbiome revealed by metagenomics and culture.</title>
        <authorList>
            <person name="Gilroy R."/>
            <person name="Ravi A."/>
            <person name="Getino M."/>
            <person name="Pursley I."/>
            <person name="Horton D.L."/>
            <person name="Alikhan N.F."/>
            <person name="Baker D."/>
            <person name="Gharbi K."/>
            <person name="Hall N."/>
            <person name="Watson M."/>
            <person name="Adriaenssens E.M."/>
            <person name="Foster-Nyarko E."/>
            <person name="Jarju S."/>
            <person name="Secka A."/>
            <person name="Antonio M."/>
            <person name="Oren A."/>
            <person name="Chaudhuri R.R."/>
            <person name="La Ragione R."/>
            <person name="Hildebrand F."/>
            <person name="Pallen M.J."/>
        </authorList>
    </citation>
    <scope>NUCLEOTIDE SEQUENCE</scope>
    <source>
        <strain evidence="10">CHK183-1962</strain>
    </source>
</reference>
<comment type="similarity">
    <text evidence="7">Belongs to the ThrE exporter (TC 2.A.79) family.</text>
</comment>
<evidence type="ECO:0000313" key="11">
    <source>
        <dbReference type="Proteomes" id="UP000886890"/>
    </source>
</evidence>
<keyword evidence="4 8" id="KW-0812">Transmembrane</keyword>
<reference evidence="10" key="2">
    <citation type="submission" date="2021-04" db="EMBL/GenBank/DDBJ databases">
        <authorList>
            <person name="Gilroy R."/>
        </authorList>
    </citation>
    <scope>NUCLEOTIDE SEQUENCE</scope>
    <source>
        <strain evidence="10">CHK183-1962</strain>
    </source>
</reference>
<name>A0A9D1XBZ9_9FIRM</name>
<evidence type="ECO:0000256" key="8">
    <source>
        <dbReference type="SAM" id="Phobius"/>
    </source>
</evidence>
<keyword evidence="6 8" id="KW-0472">Membrane</keyword>
<comment type="subcellular location">
    <subcellularLocation>
        <location evidence="1">Cell membrane</location>
        <topology evidence="1">Multi-pass membrane protein</topology>
    </subcellularLocation>
</comment>
<evidence type="ECO:0000256" key="1">
    <source>
        <dbReference type="ARBA" id="ARBA00004651"/>
    </source>
</evidence>
<evidence type="ECO:0000256" key="2">
    <source>
        <dbReference type="ARBA" id="ARBA00022475"/>
    </source>
</evidence>
<organism evidence="10 11">
    <name type="scientific">Candidatus Fusicatenibacter merdavium</name>
    <dbReference type="NCBI Taxonomy" id="2838600"/>
    <lineage>
        <taxon>Bacteria</taxon>
        <taxon>Bacillati</taxon>
        <taxon>Bacillota</taxon>
        <taxon>Clostridia</taxon>
        <taxon>Lachnospirales</taxon>
        <taxon>Lachnospiraceae</taxon>
        <taxon>Fusicatenibacter</taxon>
    </lineage>
</organism>
<feature type="transmembrane region" description="Helical" evidence="8">
    <location>
        <begin position="52"/>
        <end position="72"/>
    </location>
</feature>
<dbReference type="GO" id="GO:0005886">
    <property type="term" value="C:plasma membrane"/>
    <property type="evidence" value="ECO:0007669"/>
    <property type="project" value="UniProtKB-SubCell"/>
</dbReference>
<sequence length="147" mass="15753">MVGIILQLIGAFSSTLGFCVLLNIPRRHWVCSALVGTAAWGVYLAAGSFTDAVVTLNFLAALTAAVLAQVLARFFRAPVTMFLIPGIFPMVPGAGMYEIAYNAVQGNQQLVNYYIMQTLQIAGAIAVGIFLADIVQRVIMPKSIKKS</sequence>
<evidence type="ECO:0000313" key="10">
    <source>
        <dbReference type="EMBL" id="HIX76425.1"/>
    </source>
</evidence>
<dbReference type="Pfam" id="PF12821">
    <property type="entry name" value="ThrE_2"/>
    <property type="match status" value="1"/>
</dbReference>
<feature type="transmembrane region" description="Helical" evidence="8">
    <location>
        <begin position="113"/>
        <end position="135"/>
    </location>
</feature>
<feature type="domain" description="Threonine/Serine exporter ThrE" evidence="9">
    <location>
        <begin position="7"/>
        <end position="134"/>
    </location>
</feature>
<dbReference type="Proteomes" id="UP000886890">
    <property type="component" value="Unassembled WGS sequence"/>
</dbReference>
<evidence type="ECO:0000256" key="3">
    <source>
        <dbReference type="ARBA" id="ARBA00022519"/>
    </source>
</evidence>
<comment type="caution">
    <text evidence="10">The sequence shown here is derived from an EMBL/GenBank/DDBJ whole genome shotgun (WGS) entry which is preliminary data.</text>
</comment>
<dbReference type="AlphaFoldDB" id="A0A9D1XBZ9"/>
<accession>A0A9D1XBZ9</accession>
<feature type="transmembrane region" description="Helical" evidence="8">
    <location>
        <begin position="79"/>
        <end position="101"/>
    </location>
</feature>
<evidence type="ECO:0000256" key="4">
    <source>
        <dbReference type="ARBA" id="ARBA00022692"/>
    </source>
</evidence>
<feature type="transmembrane region" description="Helical" evidence="8">
    <location>
        <begin position="6"/>
        <end position="24"/>
    </location>
</feature>
<dbReference type="PANTHER" id="PTHR34390">
    <property type="entry name" value="UPF0442 PROTEIN YJJB-RELATED"/>
    <property type="match status" value="1"/>
</dbReference>
<dbReference type="PANTHER" id="PTHR34390:SF1">
    <property type="entry name" value="SUCCINATE TRANSPORTER SUBUNIT YJJB-RELATED"/>
    <property type="match status" value="1"/>
</dbReference>
<protein>
    <submittedName>
        <fullName evidence="10">Threonine/serine exporter family protein</fullName>
    </submittedName>
</protein>
<evidence type="ECO:0000259" key="9">
    <source>
        <dbReference type="Pfam" id="PF12821"/>
    </source>
</evidence>
<dbReference type="EMBL" id="DXEK01000039">
    <property type="protein sequence ID" value="HIX76425.1"/>
    <property type="molecule type" value="Genomic_DNA"/>
</dbReference>
<dbReference type="GO" id="GO:0015744">
    <property type="term" value="P:succinate transport"/>
    <property type="evidence" value="ECO:0007669"/>
    <property type="project" value="TreeGrafter"/>
</dbReference>
<keyword evidence="5 8" id="KW-1133">Transmembrane helix</keyword>
<evidence type="ECO:0000256" key="6">
    <source>
        <dbReference type="ARBA" id="ARBA00023136"/>
    </source>
</evidence>
<dbReference type="InterPro" id="IPR024528">
    <property type="entry name" value="ThrE_2"/>
</dbReference>
<dbReference type="InterPro" id="IPR050539">
    <property type="entry name" value="ThrE_Dicarb/AminoAcid_Exp"/>
</dbReference>
<feature type="transmembrane region" description="Helical" evidence="8">
    <location>
        <begin position="29"/>
        <end position="46"/>
    </location>
</feature>
<keyword evidence="3" id="KW-0997">Cell inner membrane</keyword>
<proteinExistence type="inferred from homology"/>
<gene>
    <name evidence="10" type="ORF">H9734_02340</name>
</gene>